<evidence type="ECO:0000313" key="6">
    <source>
        <dbReference type="Proteomes" id="UP000626026"/>
    </source>
</evidence>
<dbReference type="CDD" id="cd05195">
    <property type="entry name" value="enoyl_red"/>
    <property type="match status" value="1"/>
</dbReference>
<feature type="region of interest" description="N-terminal hotdog fold" evidence="3">
    <location>
        <begin position="423"/>
        <end position="543"/>
    </location>
</feature>
<evidence type="ECO:0000259" key="4">
    <source>
        <dbReference type="PROSITE" id="PS52019"/>
    </source>
</evidence>
<dbReference type="InterPro" id="IPR013154">
    <property type="entry name" value="ADH-like_N"/>
</dbReference>
<dbReference type="InterPro" id="IPR029063">
    <property type="entry name" value="SAM-dependent_MTases_sf"/>
</dbReference>
<dbReference type="EMBL" id="JACTVA010000109">
    <property type="protein sequence ID" value="MBC9210133.1"/>
    <property type="molecule type" value="Genomic_DNA"/>
</dbReference>
<dbReference type="InterPro" id="IPR020807">
    <property type="entry name" value="PKS_DH"/>
</dbReference>
<keyword evidence="5" id="KW-0808">Transferase</keyword>
<dbReference type="SMART" id="SM00829">
    <property type="entry name" value="PKS_ER"/>
    <property type="match status" value="1"/>
</dbReference>
<name>A0ABR7RV09_9PROT</name>
<dbReference type="Pfam" id="PF08240">
    <property type="entry name" value="ADH_N"/>
    <property type="match status" value="1"/>
</dbReference>
<dbReference type="Gene3D" id="3.10.129.110">
    <property type="entry name" value="Polyketide synthase dehydratase"/>
    <property type="match status" value="1"/>
</dbReference>
<proteinExistence type="predicted"/>
<dbReference type="InterPro" id="IPR014043">
    <property type="entry name" value="Acyl_transferase_dom"/>
</dbReference>
<dbReference type="SMART" id="SM00826">
    <property type="entry name" value="PKS_DH"/>
    <property type="match status" value="1"/>
</dbReference>
<dbReference type="Pfam" id="PF14765">
    <property type="entry name" value="PS-DH"/>
    <property type="match status" value="1"/>
</dbReference>
<dbReference type="PANTHER" id="PTHR43775:SF37">
    <property type="entry name" value="SI:DKEY-61P9.11"/>
    <property type="match status" value="1"/>
</dbReference>
<dbReference type="SUPFAM" id="SSF51735">
    <property type="entry name" value="NAD(P)-binding Rossmann-fold domains"/>
    <property type="match status" value="1"/>
</dbReference>
<dbReference type="InterPro" id="IPR020843">
    <property type="entry name" value="ER"/>
</dbReference>
<dbReference type="Gene3D" id="3.40.366.10">
    <property type="entry name" value="Malonyl-Coenzyme A Acyl Carrier Protein, domain 2"/>
    <property type="match status" value="1"/>
</dbReference>
<dbReference type="Proteomes" id="UP000626026">
    <property type="component" value="Unassembled WGS sequence"/>
</dbReference>
<keyword evidence="1" id="KW-0596">Phosphopantetheine</keyword>
<dbReference type="InterPro" id="IPR050091">
    <property type="entry name" value="PKS_NRPS_Biosynth_Enz"/>
</dbReference>
<keyword evidence="2" id="KW-0597">Phosphoprotein</keyword>
<gene>
    <name evidence="5" type="ORF">IBL26_25155</name>
</gene>
<dbReference type="InterPro" id="IPR011032">
    <property type="entry name" value="GroES-like_sf"/>
</dbReference>
<dbReference type="SUPFAM" id="SSF53335">
    <property type="entry name" value="S-adenosyl-L-methionine-dependent methyltransferases"/>
    <property type="match status" value="1"/>
</dbReference>
<dbReference type="InterPro" id="IPR049900">
    <property type="entry name" value="PKS_mFAS_DH"/>
</dbReference>
<reference evidence="5 6" key="1">
    <citation type="journal article" date="2013" name="Int. J. Syst. Evol. Microbiol.">
        <title>Roseomonas aerophila sp. nov., isolated from air.</title>
        <authorList>
            <person name="Kim S.J."/>
            <person name="Weon H.Y."/>
            <person name="Ahn J.H."/>
            <person name="Hong S.B."/>
            <person name="Seok S.J."/>
            <person name="Whang K.S."/>
            <person name="Kwon S.W."/>
        </authorList>
    </citation>
    <scope>NUCLEOTIDE SEQUENCE [LARGE SCALE GENOMIC DNA]</scope>
    <source>
        <strain evidence="5 6">NBRC 108923</strain>
    </source>
</reference>
<dbReference type="Pfam" id="PF21089">
    <property type="entry name" value="PKS_DH_N"/>
    <property type="match status" value="1"/>
</dbReference>
<feature type="active site" description="Proton acceptor; for dehydratase activity" evidence="3">
    <location>
        <position position="452"/>
    </location>
</feature>
<feature type="non-terminal residue" evidence="5">
    <location>
        <position position="1425"/>
    </location>
</feature>
<evidence type="ECO:0000256" key="3">
    <source>
        <dbReference type="PROSITE-ProRule" id="PRU01363"/>
    </source>
</evidence>
<sequence length="1425" mass="146125">ARFRDLHAHRLALRGTTPDALATLLADWLAGQRAAPHAANPAVTQGVARATADGPVAFVFSGNGAQFAGMAREAMAHNATFRAAIQAADAVLTPLTGWSGAAKLAEGVTAEELAGTDHAQPLLFLVQYGIVAVLVGEGIRPGLCLGHSVGEVAAACAAGILTLPQAARLVVARSRAQHTRRGHGRMAAIGANEANAAPLMAAAGEEADWKLEVAAYNGPDAITLAGPPGPIARVVAEAKKRRIPAVQLDLDYAFHSRAMDPVREALAADLAGLAPAQGTLPFFSTVTGSLKPGLDLDAEYWWHNLRAPVRFQAAVQAAVDAGARLFIEIGPHAVLQSYIRDSLRAAEAEAPVLPTLSRRDGDGDPFPAIADRAFAHGADPRHGTAFAGPATRDGLPATPFARQRHWFTATVEALRQTDPAQDHPLLGFRQGGEATRWSRVLDSALDPWLADHALMGEAVLPAAGMADMALAAAALHYPDAPALELRELQLLRTLPVAKDSAREVRFTLDPATGLFQIESRPRLSAEAWTLHARGQIGPATLAALPDAPLADLPGCEDAAALVVSGEGLMATAQGFGLHYGPAFRPVREIRIAPDGDSALVRLALPPEAPADDAGWLLHPVRLDGALQGLLELMAQQAPEEGKAMVPVRFGRLVLRRGASLPVRAELRVLHRGERSGQCAVLLRDGAGQVVARLDDAWMQGIRLAPRQQLADAVFRVVEQPTLPATAPDAVPASDAVSTDAAANAALAHDATLDLTESTLLLEGHVLAAAHAALLAKAGAAGPAGAILPAQGLTPYARALTEMLAEDGLAEATATGWRLLPGDDLPPAQEIWQAVLAESPTLAHELAWLALAAERLPAAINGQSQPEALPPADAAGFDRLSGAIAAAAATMAATWPEGRPLRVLEIGAQGGPLTRQALEALEATGRHIRYTATAPAGDTRAAAIPPHGERVSFTFTAWEPGTALPGPADLILGLAPAARLRAGTGLLASLAGALAPGGTLLLAEPLPARAWIFASGQDEAWWNGPGAGPALPDAAAWQDALVTAPWHGAQVESLVSAPWPAVLLAAGKSATDAAAEAASPDATPIRIVADAATAALAGALEAVLAAAGIPTTSAPLAEAAATPPRTLQGTRILALMAPDAASLAASLAATTALAEAARGAATGFTLVAAGGEADACLALGRVLANEMPELKPRRIALDPTLAPTEAAARLLPELLGTAPEPEPELRLTATTRLAPRIVPGLAPAGAPQGPARLAIRQPGQLGSLAWEPLPVLETSAEDVVVRVEAAGLNFRDLMWAQGLLPEEALMDGFAGPTLGMEMAGTIESAPAGSGFALGDRVFGFAPAAFASRARTRPQAIAHLPAEIGFSAAATVPVAFLTAVYALETCANLRAGETVLIHGGAGAVGLAALQVARAAGARIAATAGSPA</sequence>
<dbReference type="PROSITE" id="PS52019">
    <property type="entry name" value="PKS_MFAS_DH"/>
    <property type="match status" value="1"/>
</dbReference>
<feature type="non-terminal residue" evidence="5">
    <location>
        <position position="1"/>
    </location>
</feature>
<dbReference type="InterPro" id="IPR049551">
    <property type="entry name" value="PKS_DH_C"/>
</dbReference>
<feature type="domain" description="PKS/mFAS DH" evidence="4">
    <location>
        <begin position="423"/>
        <end position="707"/>
    </location>
</feature>
<protein>
    <submittedName>
        <fullName evidence="5">Acyltransferase domain-containing protein</fullName>
    </submittedName>
</protein>
<dbReference type="RefSeq" id="WP_187787242.1">
    <property type="nucleotide sequence ID" value="NZ_JACTVA010000109.1"/>
</dbReference>
<evidence type="ECO:0000256" key="1">
    <source>
        <dbReference type="ARBA" id="ARBA00022450"/>
    </source>
</evidence>
<dbReference type="Gene3D" id="3.90.180.10">
    <property type="entry name" value="Medium-chain alcohol dehydrogenases, catalytic domain"/>
    <property type="match status" value="1"/>
</dbReference>
<dbReference type="GO" id="GO:0016746">
    <property type="term" value="F:acyltransferase activity"/>
    <property type="evidence" value="ECO:0007669"/>
    <property type="project" value="UniProtKB-KW"/>
</dbReference>
<dbReference type="InterPro" id="IPR016035">
    <property type="entry name" value="Acyl_Trfase/lysoPLipase"/>
</dbReference>
<dbReference type="SUPFAM" id="SSF52151">
    <property type="entry name" value="FabD/lysophospholipase-like"/>
    <property type="match status" value="1"/>
</dbReference>
<evidence type="ECO:0000256" key="2">
    <source>
        <dbReference type="ARBA" id="ARBA00022553"/>
    </source>
</evidence>
<dbReference type="InterPro" id="IPR049552">
    <property type="entry name" value="PKS_DH_N"/>
</dbReference>
<feature type="active site" description="Proton donor; for dehydratase activity" evidence="3">
    <location>
        <position position="623"/>
    </location>
</feature>
<dbReference type="PANTHER" id="PTHR43775">
    <property type="entry name" value="FATTY ACID SYNTHASE"/>
    <property type="match status" value="1"/>
</dbReference>
<keyword evidence="5" id="KW-0012">Acyltransferase</keyword>
<organism evidence="5 6">
    <name type="scientific">Teichococcus aerophilus</name>
    <dbReference type="NCBI Taxonomy" id="1224513"/>
    <lineage>
        <taxon>Bacteria</taxon>
        <taxon>Pseudomonadati</taxon>
        <taxon>Pseudomonadota</taxon>
        <taxon>Alphaproteobacteria</taxon>
        <taxon>Acetobacterales</taxon>
        <taxon>Roseomonadaceae</taxon>
        <taxon>Roseomonas</taxon>
    </lineage>
</organism>
<dbReference type="SUPFAM" id="SSF50129">
    <property type="entry name" value="GroES-like"/>
    <property type="match status" value="1"/>
</dbReference>
<accession>A0ABR7RV09</accession>
<keyword evidence="6" id="KW-1185">Reference proteome</keyword>
<dbReference type="InterPro" id="IPR001227">
    <property type="entry name" value="Ac_transferase_dom_sf"/>
</dbReference>
<dbReference type="Gene3D" id="3.40.50.150">
    <property type="entry name" value="Vaccinia Virus protein VP39"/>
    <property type="match status" value="1"/>
</dbReference>
<dbReference type="InterPro" id="IPR016036">
    <property type="entry name" value="Malonyl_transacylase_ACP-bd"/>
</dbReference>
<dbReference type="InterPro" id="IPR042104">
    <property type="entry name" value="PKS_dehydratase_sf"/>
</dbReference>
<dbReference type="InterPro" id="IPR036291">
    <property type="entry name" value="NAD(P)-bd_dom_sf"/>
</dbReference>
<evidence type="ECO:0000313" key="5">
    <source>
        <dbReference type="EMBL" id="MBC9210133.1"/>
    </source>
</evidence>
<dbReference type="SMART" id="SM00827">
    <property type="entry name" value="PKS_AT"/>
    <property type="match status" value="1"/>
</dbReference>
<feature type="region of interest" description="C-terminal hotdog fold" evidence="3">
    <location>
        <begin position="560"/>
        <end position="707"/>
    </location>
</feature>
<dbReference type="SUPFAM" id="SSF55048">
    <property type="entry name" value="Probable ACP-binding domain of malonyl-CoA ACP transacylase"/>
    <property type="match status" value="1"/>
</dbReference>
<comment type="caution">
    <text evidence="5">The sequence shown here is derived from an EMBL/GenBank/DDBJ whole genome shotgun (WGS) entry which is preliminary data.</text>
</comment>
<dbReference type="Pfam" id="PF00698">
    <property type="entry name" value="Acyl_transf_1"/>
    <property type="match status" value="1"/>
</dbReference>
<dbReference type="Gene3D" id="3.30.70.3290">
    <property type="match status" value="1"/>
</dbReference>